<dbReference type="HAMAP" id="MF_00211">
    <property type="entry name" value="TrpD"/>
    <property type="match status" value="1"/>
</dbReference>
<dbReference type="GO" id="GO:0005829">
    <property type="term" value="C:cytosol"/>
    <property type="evidence" value="ECO:0007669"/>
    <property type="project" value="TreeGrafter"/>
</dbReference>
<keyword evidence="9" id="KW-0460">Magnesium</keyword>
<dbReference type="InterPro" id="IPR035902">
    <property type="entry name" value="Nuc_phospho_transferase"/>
</dbReference>
<evidence type="ECO:0000256" key="1">
    <source>
        <dbReference type="ARBA" id="ARBA00004907"/>
    </source>
</evidence>
<evidence type="ECO:0000256" key="7">
    <source>
        <dbReference type="ARBA" id="ARBA00052328"/>
    </source>
</evidence>
<dbReference type="InterPro" id="IPR005940">
    <property type="entry name" value="Anthranilate_Pribosyl_Tfrase"/>
</dbReference>
<evidence type="ECO:0000259" key="10">
    <source>
        <dbReference type="Pfam" id="PF00591"/>
    </source>
</evidence>
<evidence type="ECO:0000259" key="11">
    <source>
        <dbReference type="Pfam" id="PF02885"/>
    </source>
</evidence>
<comment type="pathway">
    <text evidence="1 9">Amino-acid biosynthesis; L-tryptophan biosynthesis; L-tryptophan from chorismate: step 2/5.</text>
</comment>
<dbReference type="InterPro" id="IPR036320">
    <property type="entry name" value="Glycosyl_Trfase_fam3_N_dom_sf"/>
</dbReference>
<keyword evidence="6 9" id="KW-0057">Aromatic amino acid biosynthesis</keyword>
<dbReference type="Proteomes" id="UP000009011">
    <property type="component" value="Chromosome"/>
</dbReference>
<sequence>MLKEYIEKISGGENLTFLEAQTAMSRIMSGECNNSQIAGLLTALKTKGETAEEVAGFASAMRQFSVKIEIDDENVIDVCGTGGDNSGTFNISTAAAFVVSGAGVKVAKHGNRSISSKCGSADVLSMLGVNINLTPEQSKLALEKTGIAFLFAPLYHPAMKYAAPVRKELGMKTIFNILGPLTNPAGTKKQLVGTFNNRTSALMAEAASYLDMESVSFVCTADRYDEITLTDKSDVIIYKKEKPAEKFTIDHSDFSFDKINMNNIISNTPEKNAEFILRVIKEKQKSDAYNVVVANSALALLTAGAAASLDEAKSLAIESIESGSAYKKLSELINFGN</sequence>
<feature type="binding site" evidence="9">
    <location>
        <position position="225"/>
    </location>
    <ligand>
        <name>Mg(2+)</name>
        <dbReference type="ChEBI" id="CHEBI:18420"/>
        <label>2</label>
    </ligand>
</feature>
<dbReference type="InterPro" id="IPR017459">
    <property type="entry name" value="Glycosyl_Trfase_fam3_N_dom"/>
</dbReference>
<evidence type="ECO:0000256" key="9">
    <source>
        <dbReference type="HAMAP-Rule" id="MF_00211"/>
    </source>
</evidence>
<dbReference type="GO" id="GO:0004048">
    <property type="term" value="F:anthranilate phosphoribosyltransferase activity"/>
    <property type="evidence" value="ECO:0007669"/>
    <property type="project" value="UniProtKB-UniRule"/>
</dbReference>
<comment type="subunit">
    <text evidence="9">Homodimer.</text>
</comment>
<evidence type="ECO:0000256" key="5">
    <source>
        <dbReference type="ARBA" id="ARBA00022822"/>
    </source>
</evidence>
<keyword evidence="5 9" id="KW-0822">Tryptophan biosynthesis</keyword>
<feature type="binding site" evidence="9">
    <location>
        <begin position="90"/>
        <end position="93"/>
    </location>
    <ligand>
        <name>5-phospho-alpha-D-ribose 1-diphosphate</name>
        <dbReference type="ChEBI" id="CHEBI:58017"/>
    </ligand>
</feature>
<feature type="binding site" evidence="9">
    <location>
        <position position="111"/>
    </location>
    <ligand>
        <name>anthranilate</name>
        <dbReference type="ChEBI" id="CHEBI:16567"/>
        <label>1</label>
    </ligand>
</feature>
<reference evidence="12 13" key="1">
    <citation type="journal article" date="2013" name="PLoS ONE">
        <title>Genomic analysis of Melioribacter roseus, facultatively anaerobic organotrophic bacterium representing a novel deep lineage within Bacteriodetes/Chlorobi group.</title>
        <authorList>
            <person name="Kadnikov V.V."/>
            <person name="Mardanov A.V."/>
            <person name="Podosokorskaya O.A."/>
            <person name="Gavrilov S.N."/>
            <person name="Kublanov I.V."/>
            <person name="Beletsky A.V."/>
            <person name="Bonch-Osmolovskaya E.A."/>
            <person name="Ravin N.V."/>
        </authorList>
    </citation>
    <scope>NUCLEOTIDE SEQUENCE [LARGE SCALE GENOMIC DNA]</scope>
    <source>
        <strain evidence="13">JCM 17771 / P3M-2</strain>
    </source>
</reference>
<protein>
    <recommendedName>
        <fullName evidence="9">Anthranilate phosphoribosyltransferase</fullName>
        <ecNumber evidence="9">2.4.2.18</ecNumber>
    </recommendedName>
</protein>
<feature type="binding site" evidence="9">
    <location>
        <position position="120"/>
    </location>
    <ligand>
        <name>5-phospho-alpha-D-ribose 1-diphosphate</name>
        <dbReference type="ChEBI" id="CHEBI:58017"/>
    </ligand>
</feature>
<comment type="function">
    <text evidence="9">Catalyzes the transfer of the phosphoribosyl group of 5-phosphorylribose-1-pyrophosphate (PRPP) to anthranilate to yield N-(5'-phosphoribosyl)-anthranilate (PRA).</text>
</comment>
<feature type="binding site" evidence="9">
    <location>
        <position position="226"/>
    </location>
    <ligand>
        <name>Mg(2+)</name>
        <dbReference type="ChEBI" id="CHEBI:18420"/>
        <label>1</label>
    </ligand>
</feature>
<dbReference type="PANTHER" id="PTHR43285">
    <property type="entry name" value="ANTHRANILATE PHOSPHORIBOSYLTRANSFERASE"/>
    <property type="match status" value="1"/>
</dbReference>
<organism evidence="12 13">
    <name type="scientific">Melioribacter roseus (strain DSM 23840 / JCM 17771 / VKM B-2668 / P3M-2)</name>
    <dbReference type="NCBI Taxonomy" id="1191523"/>
    <lineage>
        <taxon>Bacteria</taxon>
        <taxon>Pseudomonadati</taxon>
        <taxon>Ignavibacteriota</taxon>
        <taxon>Ignavibacteria</taxon>
        <taxon>Ignavibacteriales</taxon>
        <taxon>Melioribacteraceae</taxon>
        <taxon>Melioribacter</taxon>
    </lineage>
</organism>
<gene>
    <name evidence="9" type="primary">trpD</name>
    <name evidence="12" type="ordered locus">MROS_2782</name>
</gene>
<dbReference type="GO" id="GO:0000162">
    <property type="term" value="P:L-tryptophan biosynthetic process"/>
    <property type="evidence" value="ECO:0007669"/>
    <property type="project" value="UniProtKB-UniRule"/>
</dbReference>
<dbReference type="EC" id="2.4.2.18" evidence="9"/>
<dbReference type="FunFam" id="3.40.1030.10:FF:000002">
    <property type="entry name" value="Anthranilate phosphoribosyltransferase"/>
    <property type="match status" value="1"/>
</dbReference>
<dbReference type="SUPFAM" id="SSF52418">
    <property type="entry name" value="Nucleoside phosphorylase/phosphoribosyltransferase catalytic domain"/>
    <property type="match status" value="1"/>
</dbReference>
<feature type="binding site" evidence="9">
    <location>
        <begin position="83"/>
        <end position="84"/>
    </location>
    <ligand>
        <name>5-phospho-alpha-D-ribose 1-diphosphate</name>
        <dbReference type="ChEBI" id="CHEBI:58017"/>
    </ligand>
</feature>
<comment type="caution">
    <text evidence="9">Lacks conserved residue(s) required for the propagation of feature annotation.</text>
</comment>
<dbReference type="PATRIC" id="fig|1191523.3.peg.2919"/>
<feature type="binding site" evidence="9">
    <location>
        <position position="80"/>
    </location>
    <ligand>
        <name>5-phospho-alpha-D-ribose 1-diphosphate</name>
        <dbReference type="ChEBI" id="CHEBI:58017"/>
    </ligand>
</feature>
<feature type="domain" description="Glycosyl transferase family 3" evidence="10">
    <location>
        <begin position="73"/>
        <end position="326"/>
    </location>
</feature>
<dbReference type="HOGENOM" id="CLU_034315_2_1_10"/>
<evidence type="ECO:0000313" key="13">
    <source>
        <dbReference type="Proteomes" id="UP000009011"/>
    </source>
</evidence>
<evidence type="ECO:0000256" key="8">
    <source>
        <dbReference type="ARBA" id="ARBA00061188"/>
    </source>
</evidence>
<dbReference type="KEGG" id="mro:MROS_2782"/>
<dbReference type="NCBIfam" id="TIGR01245">
    <property type="entry name" value="trpD"/>
    <property type="match status" value="1"/>
</dbReference>
<dbReference type="InterPro" id="IPR000312">
    <property type="entry name" value="Glycosyl_Trfase_fam3"/>
</dbReference>
<feature type="binding site" evidence="9">
    <location>
        <position position="88"/>
    </location>
    <ligand>
        <name>5-phospho-alpha-D-ribose 1-diphosphate</name>
        <dbReference type="ChEBI" id="CHEBI:58017"/>
    </ligand>
</feature>
<dbReference type="EMBL" id="CP003557">
    <property type="protein sequence ID" value="AFN76012.1"/>
    <property type="molecule type" value="Genomic_DNA"/>
</dbReference>
<dbReference type="OrthoDB" id="9806430at2"/>
<keyword evidence="13" id="KW-1185">Reference proteome</keyword>
<accession>I6YZM2</accession>
<dbReference type="RefSeq" id="WP_014857442.1">
    <property type="nucleotide sequence ID" value="NC_018178.1"/>
</dbReference>
<evidence type="ECO:0000256" key="3">
    <source>
        <dbReference type="ARBA" id="ARBA00022676"/>
    </source>
</evidence>
<evidence type="ECO:0000256" key="6">
    <source>
        <dbReference type="ARBA" id="ARBA00023141"/>
    </source>
</evidence>
<dbReference type="STRING" id="1191523.MROS_2782"/>
<feature type="binding site" evidence="9">
    <location>
        <position position="226"/>
    </location>
    <ligand>
        <name>Mg(2+)</name>
        <dbReference type="ChEBI" id="CHEBI:18420"/>
        <label>2</label>
    </ligand>
</feature>
<feature type="binding site" evidence="9">
    <location>
        <position position="80"/>
    </location>
    <ligand>
        <name>anthranilate</name>
        <dbReference type="ChEBI" id="CHEBI:16567"/>
        <label>1</label>
    </ligand>
</feature>
<keyword evidence="3 9" id="KW-0328">Glycosyltransferase</keyword>
<evidence type="ECO:0000256" key="2">
    <source>
        <dbReference type="ARBA" id="ARBA00022605"/>
    </source>
</evidence>
<evidence type="ECO:0000256" key="4">
    <source>
        <dbReference type="ARBA" id="ARBA00022679"/>
    </source>
</evidence>
<feature type="binding site" evidence="9">
    <location>
        <position position="166"/>
    </location>
    <ligand>
        <name>anthranilate</name>
        <dbReference type="ChEBI" id="CHEBI:16567"/>
        <label>2</label>
    </ligand>
</feature>
<dbReference type="Gene3D" id="1.20.970.10">
    <property type="entry name" value="Transferase, Pyrimidine Nucleoside Phosphorylase, Chain C"/>
    <property type="match status" value="1"/>
</dbReference>
<dbReference type="Gene3D" id="3.40.1030.10">
    <property type="entry name" value="Nucleoside phosphorylase/phosphoribosyltransferase catalytic domain"/>
    <property type="match status" value="1"/>
</dbReference>
<dbReference type="GO" id="GO:0000287">
    <property type="term" value="F:magnesium ion binding"/>
    <property type="evidence" value="ECO:0007669"/>
    <property type="project" value="UniProtKB-UniRule"/>
</dbReference>
<evidence type="ECO:0000313" key="12">
    <source>
        <dbReference type="EMBL" id="AFN76012.1"/>
    </source>
</evidence>
<dbReference type="AlphaFoldDB" id="I6YZM2"/>
<name>I6YZM2_MELRP</name>
<comment type="catalytic activity">
    <reaction evidence="7 9">
        <text>N-(5-phospho-beta-D-ribosyl)anthranilate + diphosphate = 5-phospho-alpha-D-ribose 1-diphosphate + anthranilate</text>
        <dbReference type="Rhea" id="RHEA:11768"/>
        <dbReference type="ChEBI" id="CHEBI:16567"/>
        <dbReference type="ChEBI" id="CHEBI:18277"/>
        <dbReference type="ChEBI" id="CHEBI:33019"/>
        <dbReference type="ChEBI" id="CHEBI:58017"/>
        <dbReference type="EC" id="2.4.2.18"/>
    </reaction>
</comment>
<comment type="similarity">
    <text evidence="8">In the C-terminal section; belongs to the anthranilate phosphoribosyltransferase family.</text>
</comment>
<dbReference type="PANTHER" id="PTHR43285:SF2">
    <property type="entry name" value="ANTHRANILATE PHOSPHORIBOSYLTRANSFERASE"/>
    <property type="match status" value="1"/>
</dbReference>
<keyword evidence="2 9" id="KW-0028">Amino-acid biosynthesis</keyword>
<proteinExistence type="inferred from homology"/>
<dbReference type="UniPathway" id="UPA00035">
    <property type="reaction ID" value="UER00041"/>
</dbReference>
<keyword evidence="4 9" id="KW-0808">Transferase</keyword>
<feature type="domain" description="Glycosyl transferase family 3 N-terminal" evidence="11">
    <location>
        <begin position="3"/>
        <end position="64"/>
    </location>
</feature>
<feature type="binding site" evidence="9">
    <location>
        <begin position="108"/>
        <end position="116"/>
    </location>
    <ligand>
        <name>5-phospho-alpha-D-ribose 1-diphosphate</name>
        <dbReference type="ChEBI" id="CHEBI:58017"/>
    </ligand>
</feature>
<comment type="cofactor">
    <cofactor evidence="9">
        <name>Mg(2+)</name>
        <dbReference type="ChEBI" id="CHEBI:18420"/>
    </cofactor>
    <text evidence="9">Binds 2 magnesium ions per monomer.</text>
</comment>
<comment type="similarity">
    <text evidence="9">Belongs to the anthranilate phosphoribosyltransferase family.</text>
</comment>
<dbReference type="SUPFAM" id="SSF47648">
    <property type="entry name" value="Nucleoside phosphorylase/phosphoribosyltransferase N-terminal domain"/>
    <property type="match status" value="1"/>
</dbReference>
<dbReference type="Pfam" id="PF00591">
    <property type="entry name" value="Glycos_transf_3"/>
    <property type="match status" value="1"/>
</dbReference>
<keyword evidence="9" id="KW-0479">Metal-binding</keyword>
<dbReference type="Pfam" id="PF02885">
    <property type="entry name" value="Glycos_trans_3N"/>
    <property type="match status" value="1"/>
</dbReference>
<feature type="binding site" evidence="9">
    <location>
        <position position="92"/>
    </location>
    <ligand>
        <name>Mg(2+)</name>
        <dbReference type="ChEBI" id="CHEBI:18420"/>
        <label>1</label>
    </ligand>
</feature>
<dbReference type="eggNOG" id="COG0547">
    <property type="taxonomic scope" value="Bacteria"/>
</dbReference>